<dbReference type="InterPro" id="IPR037393">
    <property type="entry name" value="Bud22/SRFB1"/>
</dbReference>
<proteinExistence type="predicted"/>
<evidence type="ECO:0000259" key="3">
    <source>
        <dbReference type="Pfam" id="PF09073"/>
    </source>
</evidence>
<feature type="compositionally biased region" description="Basic and acidic residues" evidence="2">
    <location>
        <begin position="406"/>
        <end position="418"/>
    </location>
</feature>
<evidence type="ECO:0000256" key="2">
    <source>
        <dbReference type="SAM" id="MobiDB-lite"/>
    </source>
</evidence>
<dbReference type="Proteomes" id="UP001303473">
    <property type="component" value="Unassembled WGS sequence"/>
</dbReference>
<dbReference type="Pfam" id="PF09073">
    <property type="entry name" value="BUD22"/>
    <property type="match status" value="1"/>
</dbReference>
<dbReference type="AlphaFoldDB" id="A0AAN6NHL0"/>
<keyword evidence="1" id="KW-0175">Coiled coil</keyword>
<feature type="compositionally biased region" description="Basic and acidic residues" evidence="2">
    <location>
        <begin position="344"/>
        <end position="354"/>
    </location>
</feature>
<evidence type="ECO:0000256" key="1">
    <source>
        <dbReference type="ARBA" id="ARBA00023054"/>
    </source>
</evidence>
<feature type="compositionally biased region" description="Acidic residues" evidence="2">
    <location>
        <begin position="265"/>
        <end position="277"/>
    </location>
</feature>
<dbReference type="InterPro" id="IPR015158">
    <property type="entry name" value="Bud22_dom"/>
</dbReference>
<feature type="domain" description="Bud22" evidence="3">
    <location>
        <begin position="16"/>
        <end position="516"/>
    </location>
</feature>
<protein>
    <submittedName>
        <fullName evidence="4">Bud-site selection protein</fullName>
    </submittedName>
</protein>
<dbReference type="PANTHER" id="PTHR23325:SF1">
    <property type="entry name" value="SERUM RESPONSE FACTOR-BINDING PROTEIN 1"/>
    <property type="match status" value="1"/>
</dbReference>
<evidence type="ECO:0000313" key="4">
    <source>
        <dbReference type="EMBL" id="KAK3945675.1"/>
    </source>
</evidence>
<feature type="compositionally biased region" description="Basic and acidic residues" evidence="2">
    <location>
        <begin position="215"/>
        <end position="225"/>
    </location>
</feature>
<gene>
    <name evidence="4" type="ORF">QBC46DRAFT_445074</name>
</gene>
<feature type="compositionally biased region" description="Low complexity" evidence="2">
    <location>
        <begin position="150"/>
        <end position="160"/>
    </location>
</feature>
<name>A0AAN6NHL0_9PEZI</name>
<feature type="compositionally biased region" description="Basic residues" evidence="2">
    <location>
        <begin position="395"/>
        <end position="405"/>
    </location>
</feature>
<feature type="region of interest" description="Disordered" evidence="2">
    <location>
        <begin position="142"/>
        <end position="516"/>
    </location>
</feature>
<feature type="compositionally biased region" description="Polar residues" evidence="2">
    <location>
        <begin position="357"/>
        <end position="371"/>
    </location>
</feature>
<keyword evidence="5" id="KW-1185">Reference proteome</keyword>
<comment type="caution">
    <text evidence="4">The sequence shown here is derived from an EMBL/GenBank/DDBJ whole genome shotgun (WGS) entry which is preliminary data.</text>
</comment>
<accession>A0AAN6NHL0</accession>
<dbReference type="GO" id="GO:0005634">
    <property type="term" value="C:nucleus"/>
    <property type="evidence" value="ECO:0007669"/>
    <property type="project" value="TreeGrafter"/>
</dbReference>
<dbReference type="PANTHER" id="PTHR23325">
    <property type="entry name" value="SERUM RESPONSE FACTOR-BINDING"/>
    <property type="match status" value="1"/>
</dbReference>
<dbReference type="EMBL" id="MU853754">
    <property type="protein sequence ID" value="KAK3945675.1"/>
    <property type="molecule type" value="Genomic_DNA"/>
</dbReference>
<feature type="compositionally biased region" description="Acidic residues" evidence="2">
    <location>
        <begin position="315"/>
        <end position="326"/>
    </location>
</feature>
<sequence>MAKRKREDSPEEVFQRVRHELFKALKLVKGFERQRQAKRLTDKKSTPDKIERIQKEVVVLKSLDLHQAANAHLCNSLLRIKSIAESPRLPKEVKEVEKPNLTEDEKKVFNNVTSALYNHQKVRETVDDAITALCAALGVPVPEKKRGKKPTTTTTNPDPTENGQRAVSVEKEEKPKKEKSKTDEKSCKKAAQADDSSDDEDDFEGFDGDEDDEEAHEKAVSKMEELLGSDSESSAESDHEEPEFTKAQLTKPNPKLLPGGLDPMEITDDEDDNEPSDWEGIGSEITATDSDSNNNQSDSERELQKGSAKRVLAVNDDDISDDDSDSPSEPGQPPSKRTKTSTAPKEKKPTEKKKASSGTGNKSASRDSTFLPTLMGGYISGSESEASDIEDVAPRKNRRGQRARRAIWEAKYKDDANHIKNAPAGQQPSGKGGRDAGWDARKGAVGPDDRRQPWKRGVRDPLQSGANTMPLPGERKKAPPKKDDSGPLHPSWEAKKKAKAAQSASAPFQGKKITFD</sequence>
<dbReference type="GO" id="GO:0030490">
    <property type="term" value="P:maturation of SSU-rRNA"/>
    <property type="evidence" value="ECO:0007669"/>
    <property type="project" value="TreeGrafter"/>
</dbReference>
<feature type="compositionally biased region" description="Basic and acidic residues" evidence="2">
    <location>
        <begin position="432"/>
        <end position="452"/>
    </location>
</feature>
<reference evidence="5" key="1">
    <citation type="journal article" date="2023" name="Mol. Phylogenet. Evol.">
        <title>Genome-scale phylogeny and comparative genomics of the fungal order Sordariales.</title>
        <authorList>
            <person name="Hensen N."/>
            <person name="Bonometti L."/>
            <person name="Westerberg I."/>
            <person name="Brannstrom I.O."/>
            <person name="Guillou S."/>
            <person name="Cros-Aarteil S."/>
            <person name="Calhoun S."/>
            <person name="Haridas S."/>
            <person name="Kuo A."/>
            <person name="Mondo S."/>
            <person name="Pangilinan J."/>
            <person name="Riley R."/>
            <person name="LaButti K."/>
            <person name="Andreopoulos B."/>
            <person name="Lipzen A."/>
            <person name="Chen C."/>
            <person name="Yan M."/>
            <person name="Daum C."/>
            <person name="Ng V."/>
            <person name="Clum A."/>
            <person name="Steindorff A."/>
            <person name="Ohm R.A."/>
            <person name="Martin F."/>
            <person name="Silar P."/>
            <person name="Natvig D.O."/>
            <person name="Lalanne C."/>
            <person name="Gautier V."/>
            <person name="Ament-Velasquez S.L."/>
            <person name="Kruys A."/>
            <person name="Hutchinson M.I."/>
            <person name="Powell A.J."/>
            <person name="Barry K."/>
            <person name="Miller A.N."/>
            <person name="Grigoriev I.V."/>
            <person name="Debuchy R."/>
            <person name="Gladieux P."/>
            <person name="Hiltunen Thoren M."/>
            <person name="Johannesson H."/>
        </authorList>
    </citation>
    <scope>NUCLEOTIDE SEQUENCE [LARGE SCALE GENOMIC DNA]</scope>
    <source>
        <strain evidence="5">CBS 340.73</strain>
    </source>
</reference>
<dbReference type="GO" id="GO:0030686">
    <property type="term" value="C:90S preribosome"/>
    <property type="evidence" value="ECO:0007669"/>
    <property type="project" value="TreeGrafter"/>
</dbReference>
<feature type="compositionally biased region" description="Acidic residues" evidence="2">
    <location>
        <begin position="195"/>
        <end position="214"/>
    </location>
</feature>
<feature type="compositionally biased region" description="Basic and acidic residues" evidence="2">
    <location>
        <begin position="473"/>
        <end position="486"/>
    </location>
</feature>
<organism evidence="4 5">
    <name type="scientific">Diplogelasinospora grovesii</name>
    <dbReference type="NCBI Taxonomy" id="303347"/>
    <lineage>
        <taxon>Eukaryota</taxon>
        <taxon>Fungi</taxon>
        <taxon>Dikarya</taxon>
        <taxon>Ascomycota</taxon>
        <taxon>Pezizomycotina</taxon>
        <taxon>Sordariomycetes</taxon>
        <taxon>Sordariomycetidae</taxon>
        <taxon>Sordariales</taxon>
        <taxon>Diplogelasinosporaceae</taxon>
        <taxon>Diplogelasinospora</taxon>
    </lineage>
</organism>
<feature type="compositionally biased region" description="Basic and acidic residues" evidence="2">
    <location>
        <begin position="168"/>
        <end position="187"/>
    </location>
</feature>
<evidence type="ECO:0000313" key="5">
    <source>
        <dbReference type="Proteomes" id="UP001303473"/>
    </source>
</evidence>